<accession>A0ABP9H2I4</accession>
<protein>
    <submittedName>
        <fullName evidence="2">Uncharacterized protein</fullName>
    </submittedName>
</protein>
<sequence>MRIVVVLPAPLVPTKPNICPGATENDSPRNTVLSPKRFASRSSSSTVLLRAAGDWGAADIRGIADIRVAVEARGTRGPGVSRSAAVAV</sequence>
<comment type="caution">
    <text evidence="2">The sequence shown here is derived from an EMBL/GenBank/DDBJ whole genome shotgun (WGS) entry which is preliminary data.</text>
</comment>
<proteinExistence type="predicted"/>
<keyword evidence="3" id="KW-1185">Reference proteome</keyword>
<evidence type="ECO:0000313" key="2">
    <source>
        <dbReference type="EMBL" id="GAA4959876.1"/>
    </source>
</evidence>
<reference evidence="3" key="1">
    <citation type="journal article" date="2019" name="Int. J. Syst. Evol. Microbiol.">
        <title>The Global Catalogue of Microorganisms (GCM) 10K type strain sequencing project: providing services to taxonomists for standard genome sequencing and annotation.</title>
        <authorList>
            <consortium name="The Broad Institute Genomics Platform"/>
            <consortium name="The Broad Institute Genome Sequencing Center for Infectious Disease"/>
            <person name="Wu L."/>
            <person name="Ma J."/>
        </authorList>
    </citation>
    <scope>NUCLEOTIDE SEQUENCE [LARGE SCALE GENOMIC DNA]</scope>
    <source>
        <strain evidence="3">JCM 17986</strain>
    </source>
</reference>
<evidence type="ECO:0000313" key="3">
    <source>
        <dbReference type="Proteomes" id="UP001500466"/>
    </source>
</evidence>
<name>A0ABP9H2I4_9ACTN</name>
<dbReference type="EMBL" id="BAABHS010000007">
    <property type="protein sequence ID" value="GAA4959876.1"/>
    <property type="molecule type" value="Genomic_DNA"/>
</dbReference>
<gene>
    <name evidence="2" type="ORF">GCM10023205_23700</name>
</gene>
<evidence type="ECO:0000256" key="1">
    <source>
        <dbReference type="SAM" id="MobiDB-lite"/>
    </source>
</evidence>
<organism evidence="2 3">
    <name type="scientific">Yinghuangia aomiensis</name>
    <dbReference type="NCBI Taxonomy" id="676205"/>
    <lineage>
        <taxon>Bacteria</taxon>
        <taxon>Bacillati</taxon>
        <taxon>Actinomycetota</taxon>
        <taxon>Actinomycetes</taxon>
        <taxon>Kitasatosporales</taxon>
        <taxon>Streptomycetaceae</taxon>
        <taxon>Yinghuangia</taxon>
    </lineage>
</organism>
<dbReference type="Proteomes" id="UP001500466">
    <property type="component" value="Unassembled WGS sequence"/>
</dbReference>
<feature type="region of interest" description="Disordered" evidence="1">
    <location>
        <begin position="18"/>
        <end position="37"/>
    </location>
</feature>